<dbReference type="GO" id="GO:0005886">
    <property type="term" value="C:plasma membrane"/>
    <property type="evidence" value="ECO:0007669"/>
    <property type="project" value="UniProtKB-SubCell"/>
</dbReference>
<evidence type="ECO:0000256" key="2">
    <source>
        <dbReference type="ARBA" id="ARBA00022475"/>
    </source>
</evidence>
<feature type="domain" description="VTT" evidence="7">
    <location>
        <begin position="10"/>
        <end position="136"/>
    </location>
</feature>
<evidence type="ECO:0000313" key="8">
    <source>
        <dbReference type="EMBL" id="HEN16879.1"/>
    </source>
</evidence>
<keyword evidence="2" id="KW-1003">Cell membrane</keyword>
<proteinExistence type="predicted"/>
<comment type="caution">
    <text evidence="8">The sequence shown here is derived from an EMBL/GenBank/DDBJ whole genome shotgun (WGS) entry which is preliminary data.</text>
</comment>
<keyword evidence="3 6" id="KW-0812">Transmembrane</keyword>
<dbReference type="EMBL" id="DSOK01000427">
    <property type="protein sequence ID" value="HEN16879.1"/>
    <property type="molecule type" value="Genomic_DNA"/>
</dbReference>
<accession>A0A7C2K226</accession>
<dbReference type="InterPro" id="IPR051311">
    <property type="entry name" value="DedA_domain"/>
</dbReference>
<keyword evidence="5 6" id="KW-0472">Membrane</keyword>
<evidence type="ECO:0000256" key="6">
    <source>
        <dbReference type="SAM" id="Phobius"/>
    </source>
</evidence>
<evidence type="ECO:0000256" key="5">
    <source>
        <dbReference type="ARBA" id="ARBA00023136"/>
    </source>
</evidence>
<keyword evidence="4 6" id="KW-1133">Transmembrane helix</keyword>
<dbReference type="PANTHER" id="PTHR42709">
    <property type="entry name" value="ALKALINE PHOSPHATASE LIKE PROTEIN"/>
    <property type="match status" value="1"/>
</dbReference>
<feature type="transmembrane region" description="Helical" evidence="6">
    <location>
        <begin position="30"/>
        <end position="52"/>
    </location>
</feature>
<evidence type="ECO:0000256" key="1">
    <source>
        <dbReference type="ARBA" id="ARBA00004651"/>
    </source>
</evidence>
<feature type="transmembrane region" description="Helical" evidence="6">
    <location>
        <begin position="153"/>
        <end position="171"/>
    </location>
</feature>
<organism evidence="8">
    <name type="scientific">Schlesneria paludicola</name>
    <dbReference type="NCBI Taxonomy" id="360056"/>
    <lineage>
        <taxon>Bacteria</taxon>
        <taxon>Pseudomonadati</taxon>
        <taxon>Planctomycetota</taxon>
        <taxon>Planctomycetia</taxon>
        <taxon>Planctomycetales</taxon>
        <taxon>Planctomycetaceae</taxon>
        <taxon>Schlesneria</taxon>
    </lineage>
</organism>
<name>A0A7C2K226_9PLAN</name>
<dbReference type="AlphaFoldDB" id="A0A7C2K226"/>
<reference evidence="8" key="1">
    <citation type="journal article" date="2020" name="mSystems">
        <title>Genome- and Community-Level Interaction Insights into Carbon Utilization and Element Cycling Functions of Hydrothermarchaeota in Hydrothermal Sediment.</title>
        <authorList>
            <person name="Zhou Z."/>
            <person name="Liu Y."/>
            <person name="Xu W."/>
            <person name="Pan J."/>
            <person name="Luo Z.H."/>
            <person name="Li M."/>
        </authorList>
    </citation>
    <scope>NUCLEOTIDE SEQUENCE [LARGE SCALE GENOMIC DNA]</scope>
    <source>
        <strain evidence="8">SpSt-339</strain>
    </source>
</reference>
<feature type="transmembrane region" description="Helical" evidence="6">
    <location>
        <begin position="116"/>
        <end position="138"/>
    </location>
</feature>
<dbReference type="Pfam" id="PF09335">
    <property type="entry name" value="VTT_dom"/>
    <property type="match status" value="1"/>
</dbReference>
<protein>
    <submittedName>
        <fullName evidence="8">DedA family protein</fullName>
    </submittedName>
</protein>
<comment type="subcellular location">
    <subcellularLocation>
        <location evidence="1">Cell membrane</location>
        <topology evidence="1">Multi-pass membrane protein</topology>
    </subcellularLocation>
</comment>
<dbReference type="InterPro" id="IPR032816">
    <property type="entry name" value="VTT_dom"/>
</dbReference>
<evidence type="ECO:0000256" key="4">
    <source>
        <dbReference type="ARBA" id="ARBA00022989"/>
    </source>
</evidence>
<sequence>MTIESSFIPFPSEVVMLPAGVLAHHGKMNLWLAIFSGTAGSLAGGLINYYFARFVGRAFLDRYGKYLLIPPEQLHRAERVWDKHGELTTFVCRLLPAIRQLISLPAGLARMNLFRFCLWTTLGACLWVTILTLAGYFLGDQAVSLWEHRKTEITLGLLILAAVLGVGMLLAKRMRKARTEPAAGT</sequence>
<evidence type="ECO:0000256" key="3">
    <source>
        <dbReference type="ARBA" id="ARBA00022692"/>
    </source>
</evidence>
<gene>
    <name evidence="8" type="ORF">ENQ76_15565</name>
</gene>
<evidence type="ECO:0000259" key="7">
    <source>
        <dbReference type="Pfam" id="PF09335"/>
    </source>
</evidence>
<dbReference type="PANTHER" id="PTHR42709:SF6">
    <property type="entry name" value="UNDECAPRENYL PHOSPHATE TRANSPORTER A"/>
    <property type="match status" value="1"/>
</dbReference>